<sequence length="296" mass="34723">MFKFLQQPYPFHHSFRRNITHALAIGLFVGLLNAVLADSDEIDRYLWQSKRSLSVFFGLITALNILIIFELFPRYCIPVRQKENWTVSKEFGILVLLLLFILFSNYGFLILVSKSPSTFLSLELFLNMFLTTFIIGLVPTSLVIWKDYTLKLKENLKQVELHNQQLKETLLNKKEKTEECKVVSIPSGNKGEIIQFEVNQLLFIRSEGNYIELFLRQNQEVLKKIYRASLQTLEADLQGFPHLIRTHRSYIVNVREIRHTQGNARNYQLFFDQVEDSVPVARSRFQQFNEALRNVE</sequence>
<protein>
    <submittedName>
        <fullName evidence="4">LytTR family DNA-binding domain-containing protein</fullName>
    </submittedName>
</protein>
<dbReference type="AlphaFoldDB" id="A0AAW9S3X4"/>
<accession>A0AAW9S3X4</accession>
<reference evidence="4 5" key="1">
    <citation type="submission" date="2024-04" db="EMBL/GenBank/DDBJ databases">
        <title>Novel genus in family Flammeovirgaceae.</title>
        <authorList>
            <person name="Nguyen T.H."/>
            <person name="Vuong T.Q."/>
            <person name="Le H."/>
            <person name="Kim S.-G."/>
        </authorList>
    </citation>
    <scope>NUCLEOTIDE SEQUENCE [LARGE SCALE GENOMIC DNA]</scope>
    <source>
        <strain evidence="4 5">JCM 23209</strain>
    </source>
</reference>
<name>A0AAW9S3X4_9BACT</name>
<dbReference type="Pfam" id="PF04397">
    <property type="entry name" value="LytTR"/>
    <property type="match status" value="1"/>
</dbReference>
<dbReference type="Gene3D" id="2.40.50.1020">
    <property type="entry name" value="LytTr DNA-binding domain"/>
    <property type="match status" value="1"/>
</dbReference>
<evidence type="ECO:0000313" key="4">
    <source>
        <dbReference type="EMBL" id="MEN7551894.1"/>
    </source>
</evidence>
<keyword evidence="2" id="KW-0472">Membrane</keyword>
<dbReference type="GO" id="GO:0003677">
    <property type="term" value="F:DNA binding"/>
    <property type="evidence" value="ECO:0007669"/>
    <property type="project" value="UniProtKB-KW"/>
</dbReference>
<evidence type="ECO:0000256" key="1">
    <source>
        <dbReference type="SAM" id="Coils"/>
    </source>
</evidence>
<feature type="coiled-coil region" evidence="1">
    <location>
        <begin position="149"/>
        <end position="179"/>
    </location>
</feature>
<dbReference type="InterPro" id="IPR007492">
    <property type="entry name" value="LytTR_DNA-bd_dom"/>
</dbReference>
<keyword evidence="5" id="KW-1185">Reference proteome</keyword>
<comment type="caution">
    <text evidence="4">The sequence shown here is derived from an EMBL/GenBank/DDBJ whole genome shotgun (WGS) entry which is preliminary data.</text>
</comment>
<keyword evidence="4" id="KW-0238">DNA-binding</keyword>
<feature type="transmembrane region" description="Helical" evidence="2">
    <location>
        <begin position="124"/>
        <end position="145"/>
    </location>
</feature>
<dbReference type="PANTHER" id="PTHR37299">
    <property type="entry name" value="TRANSCRIPTIONAL REGULATOR-RELATED"/>
    <property type="match status" value="1"/>
</dbReference>
<dbReference type="PANTHER" id="PTHR37299:SF1">
    <property type="entry name" value="STAGE 0 SPORULATION PROTEIN A HOMOLOG"/>
    <property type="match status" value="1"/>
</dbReference>
<feature type="domain" description="HTH LytTR-type" evidence="3">
    <location>
        <begin position="185"/>
        <end position="294"/>
    </location>
</feature>
<dbReference type="SMART" id="SM00850">
    <property type="entry name" value="LytTR"/>
    <property type="match status" value="1"/>
</dbReference>
<dbReference type="PROSITE" id="PS50930">
    <property type="entry name" value="HTH_LYTTR"/>
    <property type="match status" value="1"/>
</dbReference>
<dbReference type="RefSeq" id="WP_346824672.1">
    <property type="nucleotide sequence ID" value="NZ_JBDKWZ010000029.1"/>
</dbReference>
<dbReference type="Proteomes" id="UP001403385">
    <property type="component" value="Unassembled WGS sequence"/>
</dbReference>
<keyword evidence="1" id="KW-0175">Coiled coil</keyword>
<organism evidence="4 5">
    <name type="scientific">Rapidithrix thailandica</name>
    <dbReference type="NCBI Taxonomy" id="413964"/>
    <lineage>
        <taxon>Bacteria</taxon>
        <taxon>Pseudomonadati</taxon>
        <taxon>Bacteroidota</taxon>
        <taxon>Cytophagia</taxon>
        <taxon>Cytophagales</taxon>
        <taxon>Flammeovirgaceae</taxon>
        <taxon>Rapidithrix</taxon>
    </lineage>
</organism>
<evidence type="ECO:0000259" key="3">
    <source>
        <dbReference type="PROSITE" id="PS50930"/>
    </source>
</evidence>
<keyword evidence="2" id="KW-1133">Transmembrane helix</keyword>
<dbReference type="InterPro" id="IPR046947">
    <property type="entry name" value="LytR-like"/>
</dbReference>
<gene>
    <name evidence="4" type="ORF">AAG747_28515</name>
</gene>
<dbReference type="EMBL" id="JBDKWZ010000029">
    <property type="protein sequence ID" value="MEN7551894.1"/>
    <property type="molecule type" value="Genomic_DNA"/>
</dbReference>
<evidence type="ECO:0000256" key="2">
    <source>
        <dbReference type="SAM" id="Phobius"/>
    </source>
</evidence>
<evidence type="ECO:0000313" key="5">
    <source>
        <dbReference type="Proteomes" id="UP001403385"/>
    </source>
</evidence>
<proteinExistence type="predicted"/>
<keyword evidence="2" id="KW-0812">Transmembrane</keyword>
<feature type="transmembrane region" description="Helical" evidence="2">
    <location>
        <begin position="93"/>
        <end position="112"/>
    </location>
</feature>
<feature type="transmembrane region" description="Helical" evidence="2">
    <location>
        <begin position="53"/>
        <end position="72"/>
    </location>
</feature>
<dbReference type="GO" id="GO:0000156">
    <property type="term" value="F:phosphorelay response regulator activity"/>
    <property type="evidence" value="ECO:0007669"/>
    <property type="project" value="InterPro"/>
</dbReference>